<organism evidence="1 2">
    <name type="scientific">Kipferlia bialata</name>
    <dbReference type="NCBI Taxonomy" id="797122"/>
    <lineage>
        <taxon>Eukaryota</taxon>
        <taxon>Metamonada</taxon>
        <taxon>Carpediemonas-like organisms</taxon>
        <taxon>Kipferlia</taxon>
    </lineage>
</organism>
<proteinExistence type="predicted"/>
<sequence>TYLVVGETQTSNVGSVHIYKHSGSNGDFEWKQTIVAGDSSTWRNWPETVGISPDCETIAASMAESSSTTIGGNIMVYEETGSGTSTFSLSKTFNDDDVSGCTYH</sequence>
<keyword evidence="2" id="KW-1185">Reference proteome</keyword>
<evidence type="ECO:0000313" key="1">
    <source>
        <dbReference type="EMBL" id="GIQ89995.1"/>
    </source>
</evidence>
<accession>A0A9K3D967</accession>
<dbReference type="Proteomes" id="UP000265618">
    <property type="component" value="Unassembled WGS sequence"/>
</dbReference>
<protein>
    <submittedName>
        <fullName evidence="1">Uncharacterized protein</fullName>
    </submittedName>
</protein>
<comment type="caution">
    <text evidence="1">The sequence shown here is derived from an EMBL/GenBank/DDBJ whole genome shotgun (WGS) entry which is preliminary data.</text>
</comment>
<name>A0A9K3D967_9EUKA</name>
<dbReference type="AlphaFoldDB" id="A0A9K3D967"/>
<reference evidence="1 2" key="1">
    <citation type="journal article" date="2018" name="PLoS ONE">
        <title>The draft genome of Kipferlia bialata reveals reductive genome evolution in fornicate parasites.</title>
        <authorList>
            <person name="Tanifuji G."/>
            <person name="Takabayashi S."/>
            <person name="Kume K."/>
            <person name="Takagi M."/>
            <person name="Nakayama T."/>
            <person name="Kamikawa R."/>
            <person name="Inagaki Y."/>
            <person name="Hashimoto T."/>
        </authorList>
    </citation>
    <scope>NUCLEOTIDE SEQUENCE [LARGE SCALE GENOMIC DNA]</scope>
    <source>
        <strain evidence="1">NY0173</strain>
    </source>
</reference>
<gene>
    <name evidence="1" type="ORF">KIPB_012624</name>
</gene>
<feature type="non-terminal residue" evidence="1">
    <location>
        <position position="104"/>
    </location>
</feature>
<feature type="non-terminal residue" evidence="1">
    <location>
        <position position="1"/>
    </location>
</feature>
<evidence type="ECO:0000313" key="2">
    <source>
        <dbReference type="Proteomes" id="UP000265618"/>
    </source>
</evidence>
<dbReference type="EMBL" id="BDIP01005650">
    <property type="protein sequence ID" value="GIQ89995.1"/>
    <property type="molecule type" value="Genomic_DNA"/>
</dbReference>